<accession>A0ABZ2KFJ5</accession>
<keyword evidence="7" id="KW-1185">Reference proteome</keyword>
<dbReference type="Pfam" id="PF00355">
    <property type="entry name" value="Rieske"/>
    <property type="match status" value="1"/>
</dbReference>
<organism evidence="6 7">
    <name type="scientific">Pendulispora brunnea</name>
    <dbReference type="NCBI Taxonomy" id="2905690"/>
    <lineage>
        <taxon>Bacteria</taxon>
        <taxon>Pseudomonadati</taxon>
        <taxon>Myxococcota</taxon>
        <taxon>Myxococcia</taxon>
        <taxon>Myxococcales</taxon>
        <taxon>Sorangiineae</taxon>
        <taxon>Pendulisporaceae</taxon>
        <taxon>Pendulispora</taxon>
    </lineage>
</organism>
<feature type="domain" description="Rieske" evidence="5">
    <location>
        <begin position="4"/>
        <end position="99"/>
    </location>
</feature>
<dbReference type="RefSeq" id="WP_394847965.1">
    <property type="nucleotide sequence ID" value="NZ_CP089982.1"/>
</dbReference>
<reference evidence="6 7" key="1">
    <citation type="submission" date="2021-12" db="EMBL/GenBank/DDBJ databases">
        <title>Discovery of the Pendulisporaceae a myxobacterial family with distinct sporulation behavior and unique specialized metabolism.</title>
        <authorList>
            <person name="Garcia R."/>
            <person name="Popoff A."/>
            <person name="Bader C.D."/>
            <person name="Loehr J."/>
            <person name="Walesch S."/>
            <person name="Walt C."/>
            <person name="Boldt J."/>
            <person name="Bunk B."/>
            <person name="Haeckl F.J.F.P.J."/>
            <person name="Gunesch A.P."/>
            <person name="Birkelbach J."/>
            <person name="Nuebel U."/>
            <person name="Pietschmann T."/>
            <person name="Bach T."/>
            <person name="Mueller R."/>
        </authorList>
    </citation>
    <scope>NUCLEOTIDE SEQUENCE [LARGE SCALE GENOMIC DNA]</scope>
    <source>
        <strain evidence="6 7">MSr12523</strain>
    </source>
</reference>
<dbReference type="PROSITE" id="PS51296">
    <property type="entry name" value="RIESKE"/>
    <property type="match status" value="1"/>
</dbReference>
<name>A0ABZ2KFJ5_9BACT</name>
<evidence type="ECO:0000256" key="2">
    <source>
        <dbReference type="ARBA" id="ARBA00022723"/>
    </source>
</evidence>
<dbReference type="Gene3D" id="2.102.10.10">
    <property type="entry name" value="Rieske [2Fe-2S] iron-sulphur domain"/>
    <property type="match status" value="1"/>
</dbReference>
<dbReference type="InterPro" id="IPR017941">
    <property type="entry name" value="Rieske_2Fe-2S"/>
</dbReference>
<dbReference type="InterPro" id="IPR036922">
    <property type="entry name" value="Rieske_2Fe-2S_sf"/>
</dbReference>
<dbReference type="PANTHER" id="PTHR21496">
    <property type="entry name" value="FERREDOXIN-RELATED"/>
    <property type="match status" value="1"/>
</dbReference>
<dbReference type="SUPFAM" id="SSF50022">
    <property type="entry name" value="ISP domain"/>
    <property type="match status" value="1"/>
</dbReference>
<dbReference type="EMBL" id="CP089982">
    <property type="protein sequence ID" value="WXA97349.1"/>
    <property type="molecule type" value="Genomic_DNA"/>
</dbReference>
<keyword evidence="4" id="KW-0411">Iron-sulfur</keyword>
<sequence>MTTWNLGPVDRIALGEGRAYRAGEHEVAVFRTRTGGLFATQARCPHKQGPLADGIVGAHQVICPLHAYTFDLHTGCPKNGTCEALRTYEVEVNSAGDVLLHL</sequence>
<keyword evidence="2" id="KW-0479">Metal-binding</keyword>
<evidence type="ECO:0000256" key="4">
    <source>
        <dbReference type="ARBA" id="ARBA00023014"/>
    </source>
</evidence>
<gene>
    <name evidence="6" type="ORF">LZC95_10930</name>
</gene>
<evidence type="ECO:0000256" key="1">
    <source>
        <dbReference type="ARBA" id="ARBA00022714"/>
    </source>
</evidence>
<dbReference type="PANTHER" id="PTHR21496:SF23">
    <property type="entry name" value="3-PHENYLPROPIONATE_CINNAMIC ACID DIOXYGENASE FERREDOXIN SUBUNIT"/>
    <property type="match status" value="1"/>
</dbReference>
<protein>
    <submittedName>
        <fullName evidence="6">Nitrite reductase (NAD(P)H) small subunit</fullName>
    </submittedName>
</protein>
<proteinExistence type="predicted"/>
<evidence type="ECO:0000313" key="7">
    <source>
        <dbReference type="Proteomes" id="UP001379533"/>
    </source>
</evidence>
<dbReference type="Proteomes" id="UP001379533">
    <property type="component" value="Chromosome"/>
</dbReference>
<evidence type="ECO:0000256" key="3">
    <source>
        <dbReference type="ARBA" id="ARBA00023004"/>
    </source>
</evidence>
<keyword evidence="1" id="KW-0001">2Fe-2S</keyword>
<evidence type="ECO:0000313" key="6">
    <source>
        <dbReference type="EMBL" id="WXA97349.1"/>
    </source>
</evidence>
<keyword evidence="3" id="KW-0408">Iron</keyword>
<evidence type="ECO:0000259" key="5">
    <source>
        <dbReference type="PROSITE" id="PS51296"/>
    </source>
</evidence>